<keyword evidence="2" id="KW-1015">Disulfide bond</keyword>
<dbReference type="SUPFAM" id="SSF56300">
    <property type="entry name" value="Metallo-dependent phosphatases"/>
    <property type="match status" value="1"/>
</dbReference>
<evidence type="ECO:0000313" key="6">
    <source>
        <dbReference type="Proteomes" id="UP000031327"/>
    </source>
</evidence>
<gene>
    <name evidence="5" type="ORF">JF50_06405</name>
</gene>
<dbReference type="Pfam" id="PF09423">
    <property type="entry name" value="PhoD"/>
    <property type="match status" value="1"/>
</dbReference>
<feature type="chain" id="PRO_5002137027" evidence="3">
    <location>
        <begin position="23"/>
        <end position="571"/>
    </location>
</feature>
<dbReference type="InterPro" id="IPR000562">
    <property type="entry name" value="FN_type2_dom"/>
</dbReference>
<dbReference type="PANTHER" id="PTHR33987">
    <property type="entry name" value="CALCINEURIN-LIKE METALLO-PHOSPHOESTERASE SUPERFAMILY PROTEIN"/>
    <property type="match status" value="1"/>
</dbReference>
<dbReference type="PANTHER" id="PTHR33987:SF1">
    <property type="entry name" value="CALCINEURIN-LIKE METALLO-PHOSPHOESTERASE SUPERFAMILY PROTEIN"/>
    <property type="match status" value="1"/>
</dbReference>
<evidence type="ECO:0000259" key="4">
    <source>
        <dbReference type="PROSITE" id="PS51092"/>
    </source>
</evidence>
<dbReference type="InterPro" id="IPR038607">
    <property type="entry name" value="PhoD-like_sf"/>
</dbReference>
<keyword evidence="3" id="KW-0732">Signal</keyword>
<dbReference type="OrthoDB" id="327733at2"/>
<dbReference type="Proteomes" id="UP000031327">
    <property type="component" value="Unassembled WGS sequence"/>
</dbReference>
<evidence type="ECO:0000313" key="5">
    <source>
        <dbReference type="EMBL" id="KID58302.1"/>
    </source>
</evidence>
<dbReference type="InterPro" id="IPR018946">
    <property type="entry name" value="PhoD-like_MPP"/>
</dbReference>
<dbReference type="Gene3D" id="3.60.21.70">
    <property type="entry name" value="PhoD-like phosphatase"/>
    <property type="match status" value="1"/>
</dbReference>
<dbReference type="PROSITE" id="PS51092">
    <property type="entry name" value="FN2_2"/>
    <property type="match status" value="1"/>
</dbReference>
<dbReference type="RefSeq" id="WP_039608596.1">
    <property type="nucleotide sequence ID" value="NZ_JWIC01000004.1"/>
</dbReference>
<feature type="domain" description="Fibronectin type-II" evidence="4">
    <location>
        <begin position="457"/>
        <end position="506"/>
    </location>
</feature>
<dbReference type="InterPro" id="IPR036943">
    <property type="entry name" value="FN_type2_sf"/>
</dbReference>
<evidence type="ECO:0000256" key="3">
    <source>
        <dbReference type="SAM" id="SignalP"/>
    </source>
</evidence>
<dbReference type="SUPFAM" id="SSF57440">
    <property type="entry name" value="Kringle-like"/>
    <property type="match status" value="1"/>
</dbReference>
<accession>A0A0C1QTI8</accession>
<organism evidence="5 6">
    <name type="scientific">Pseudoalteromonas luteoviolacea</name>
    <dbReference type="NCBI Taxonomy" id="43657"/>
    <lineage>
        <taxon>Bacteria</taxon>
        <taxon>Pseudomonadati</taxon>
        <taxon>Pseudomonadota</taxon>
        <taxon>Gammaproteobacteria</taxon>
        <taxon>Alteromonadales</taxon>
        <taxon>Pseudoalteromonadaceae</taxon>
        <taxon>Pseudoalteromonas</taxon>
    </lineage>
</organism>
<reference evidence="5 6" key="1">
    <citation type="submission" date="2014-12" db="EMBL/GenBank/DDBJ databases">
        <title>Draft Genome Sequence of Pseudoalteromonas luteoviolacea HI1.</title>
        <authorList>
            <person name="Asahina A.Y."/>
            <person name="Hadfield M.G."/>
        </authorList>
    </citation>
    <scope>NUCLEOTIDE SEQUENCE [LARGE SCALE GENOMIC DNA]</scope>
    <source>
        <strain evidence="5 6">HI1</strain>
    </source>
</reference>
<evidence type="ECO:0000256" key="1">
    <source>
        <dbReference type="ARBA" id="ARBA00022737"/>
    </source>
</evidence>
<evidence type="ECO:0000256" key="2">
    <source>
        <dbReference type="ARBA" id="ARBA00023157"/>
    </source>
</evidence>
<proteinExistence type="predicted"/>
<dbReference type="InterPro" id="IPR013806">
    <property type="entry name" value="Kringle-like"/>
</dbReference>
<protein>
    <submittedName>
        <fullName evidence="5">Phosphodiesterase</fullName>
    </submittedName>
</protein>
<dbReference type="Gene3D" id="2.10.10.10">
    <property type="entry name" value="Fibronectin, type II, collagen-binding"/>
    <property type="match status" value="1"/>
</dbReference>
<dbReference type="InterPro" id="IPR029052">
    <property type="entry name" value="Metallo-depent_PP-like"/>
</dbReference>
<keyword evidence="1" id="KW-0677">Repeat</keyword>
<comment type="caution">
    <text evidence="5">The sequence shown here is derived from an EMBL/GenBank/DDBJ whole genome shotgun (WGS) entry which is preliminary data.</text>
</comment>
<dbReference type="SMART" id="SM00059">
    <property type="entry name" value="FN2"/>
    <property type="match status" value="1"/>
</dbReference>
<dbReference type="CDD" id="cd07389">
    <property type="entry name" value="MPP_PhoD"/>
    <property type="match status" value="1"/>
</dbReference>
<feature type="signal peptide" evidence="3">
    <location>
        <begin position="1"/>
        <end position="22"/>
    </location>
</feature>
<dbReference type="EMBL" id="JWIC01000004">
    <property type="protein sequence ID" value="KID58302.1"/>
    <property type="molecule type" value="Genomic_DNA"/>
</dbReference>
<dbReference type="Pfam" id="PF00040">
    <property type="entry name" value="fn2"/>
    <property type="match status" value="1"/>
</dbReference>
<name>A0A0C1QTI8_9GAMM</name>
<sequence>MKHANLVFMSSLLGAVNLCAVAAPEVHYEQCQSTFSYQLARYQGTTDKNNSSSQWCYLKQAIDGQTWGNVRTETIPEFKTVSGKSCQTPSNYQGEHFYGCATINHDEPWCYTDDQGNWEACAPVENEPLLSHTHPQASKRLDRVALGSCFKTKGDMPQALAKLIAHQPDLFLWLGDNIYADTTDMDTMRQKYDDKKRNIDYQKFLAANIPVMATWDDHDYGANNDGKHYPQRAASQKEYLRHFDAPADDPRLNGQAGVYEAKMLGPANESTHVITLDARYFRSPTFTNYGACEGDKTTILGEQQWQWLEQQLNTPSEIKLIASGIQFLPPLYQGRSRDKYCAYGDGKKFEQAIAALDETGLSGTSYESWAEVPTEREKLLRLVQKSINSGKTKAVIFLSGDQHWGELLQKTIPKSTEHGDAVTVYEVTASGFGQNWPYHIENPLRLPVYADTKGNGQYDQTCQFPFAYGGTTYRGCTTKDHTQPWCYTQVDNSGKGIAGQWGNCAPSGASIPTGKVGIVSNNVSNLTTSDRHLINKSGSNYGMVDIDWQKKQIKLSIQTTEEEAVSTIINF</sequence>
<dbReference type="AlphaFoldDB" id="A0A0C1QTI8"/>